<evidence type="ECO:0000259" key="2">
    <source>
        <dbReference type="Pfam" id="PF25909"/>
    </source>
</evidence>
<proteinExistence type="predicted"/>
<dbReference type="Pfam" id="PF25909">
    <property type="entry name" value="zf-C2H2_AHC1"/>
    <property type="match status" value="1"/>
</dbReference>
<dbReference type="EMBL" id="JAUKUD010000005">
    <property type="protein sequence ID" value="KAK0742835.1"/>
    <property type="molecule type" value="Genomic_DNA"/>
</dbReference>
<feature type="domain" description="AHC1-like C2H2 zinc-finger" evidence="2">
    <location>
        <begin position="265"/>
        <end position="316"/>
    </location>
</feature>
<name>A0AA40EP03_9PEZI</name>
<evidence type="ECO:0000256" key="1">
    <source>
        <dbReference type="SAM" id="MobiDB-lite"/>
    </source>
</evidence>
<feature type="region of interest" description="Disordered" evidence="1">
    <location>
        <begin position="72"/>
        <end position="95"/>
    </location>
</feature>
<organism evidence="3 4">
    <name type="scientific">Schizothecium vesticola</name>
    <dbReference type="NCBI Taxonomy" id="314040"/>
    <lineage>
        <taxon>Eukaryota</taxon>
        <taxon>Fungi</taxon>
        <taxon>Dikarya</taxon>
        <taxon>Ascomycota</taxon>
        <taxon>Pezizomycotina</taxon>
        <taxon>Sordariomycetes</taxon>
        <taxon>Sordariomycetidae</taxon>
        <taxon>Sordariales</taxon>
        <taxon>Schizotheciaceae</taxon>
        <taxon>Schizothecium</taxon>
    </lineage>
</organism>
<feature type="region of interest" description="Disordered" evidence="1">
    <location>
        <begin position="453"/>
        <end position="516"/>
    </location>
</feature>
<sequence>VDRLPMYRFWSSGSRGGDKTADATHPLDLDFAKPIAPGATDITLPSPKRPRPASVDTQCAHAPSKRIKAEHAGDLLSPVSVADGDDATMSRKPSGAVDLERARDVIQYQFGLEILLKHDELRLINQELAKCQVALEQLRRCHLMPYPTHCPTPSQMLEISSGKGPALQAKPGQAVPKWAPPFGVVEGPYARHYAKWLIPDPAFDGVQPRVRGPSEASRSRNVQVEGRSTRNSMPDLGPVGKPRSGRGAGQRLQALSSGYPQPKDKQAPCVLKRSDGATVKLVCIDCQRWDFSSTQGFINHCRIAHRRDFKSHDEAAVHCGHPIEVDEAGGIVGDDTKPTPAPAATVAAPTSAAPLPAGLVHPLVRDQDMSEQHAYKALASRIRASLALFHAGKLPGVAKIPTAPTAAPSKLVESSETPFLTQLMRKKNRGVNLEERVEDAKTKVDWDVVYHTDDDEDMDTTPSEETLDLSAARTPAGVMRVPARAPPPRQEPCATAPLPSKKSSSSRFSTDGAAPALDFSDLPSLFDDDMMDVDLSPNTMASNNAPSLVSDSSDEDDDEGESSSEASDAESDASDVAEINVDEDHEAVMHRRSSGSGKKDEAKHVTFVGPMPSGNGGKGRRKTQAQTGQQKMRVA</sequence>
<feature type="compositionally biased region" description="Acidic residues" evidence="1">
    <location>
        <begin position="552"/>
        <end position="585"/>
    </location>
</feature>
<feature type="region of interest" description="Disordered" evidence="1">
    <location>
        <begin position="533"/>
        <end position="635"/>
    </location>
</feature>
<dbReference type="AlphaFoldDB" id="A0AA40EP03"/>
<dbReference type="Proteomes" id="UP001172155">
    <property type="component" value="Unassembled WGS sequence"/>
</dbReference>
<comment type="caution">
    <text evidence="3">The sequence shown here is derived from an EMBL/GenBank/DDBJ whole genome shotgun (WGS) entry which is preliminary data.</text>
</comment>
<feature type="compositionally biased region" description="Polar residues" evidence="1">
    <location>
        <begin position="624"/>
        <end position="635"/>
    </location>
</feature>
<feature type="compositionally biased region" description="Polar residues" evidence="1">
    <location>
        <begin position="536"/>
        <end position="549"/>
    </location>
</feature>
<reference evidence="3" key="1">
    <citation type="submission" date="2023-06" db="EMBL/GenBank/DDBJ databases">
        <title>Genome-scale phylogeny and comparative genomics of the fungal order Sordariales.</title>
        <authorList>
            <consortium name="Lawrence Berkeley National Laboratory"/>
            <person name="Hensen N."/>
            <person name="Bonometti L."/>
            <person name="Westerberg I."/>
            <person name="Brannstrom I.O."/>
            <person name="Guillou S."/>
            <person name="Cros-Aarteil S."/>
            <person name="Calhoun S."/>
            <person name="Haridas S."/>
            <person name="Kuo A."/>
            <person name="Mondo S."/>
            <person name="Pangilinan J."/>
            <person name="Riley R."/>
            <person name="LaButti K."/>
            <person name="Andreopoulos B."/>
            <person name="Lipzen A."/>
            <person name="Chen C."/>
            <person name="Yanf M."/>
            <person name="Daum C."/>
            <person name="Ng V."/>
            <person name="Clum A."/>
            <person name="Steindorff A."/>
            <person name="Ohm R."/>
            <person name="Martin F."/>
            <person name="Silar P."/>
            <person name="Natvig D."/>
            <person name="Lalanne C."/>
            <person name="Gautier V."/>
            <person name="Ament-velasquez S.L."/>
            <person name="Kruys A."/>
            <person name="Hutchinson M.I."/>
            <person name="Powell A.J."/>
            <person name="Barry K."/>
            <person name="Miller A.N."/>
            <person name="Grigoriev I.V."/>
            <person name="Debuchy R."/>
            <person name="Gladieux P."/>
            <person name="Thoren M.H."/>
            <person name="Johannesson H."/>
        </authorList>
    </citation>
    <scope>NUCLEOTIDE SEQUENCE</scope>
    <source>
        <strain evidence="3">SMH3187-1</strain>
    </source>
</reference>
<feature type="non-terminal residue" evidence="3">
    <location>
        <position position="1"/>
    </location>
</feature>
<evidence type="ECO:0000313" key="4">
    <source>
        <dbReference type="Proteomes" id="UP001172155"/>
    </source>
</evidence>
<evidence type="ECO:0000313" key="3">
    <source>
        <dbReference type="EMBL" id="KAK0742835.1"/>
    </source>
</evidence>
<protein>
    <recommendedName>
        <fullName evidence="2">AHC1-like C2H2 zinc-finger domain-containing protein</fullName>
    </recommendedName>
</protein>
<accession>A0AA40EP03</accession>
<gene>
    <name evidence="3" type="ORF">B0T18DRAFT_328823</name>
</gene>
<dbReference type="InterPro" id="IPR058706">
    <property type="entry name" value="zf-C2H2_AHC1-like"/>
</dbReference>
<feature type="region of interest" description="Disordered" evidence="1">
    <location>
        <begin position="207"/>
        <end position="267"/>
    </location>
</feature>
<feature type="region of interest" description="Disordered" evidence="1">
    <location>
        <begin position="38"/>
        <end position="57"/>
    </location>
</feature>
<keyword evidence="4" id="KW-1185">Reference proteome</keyword>